<reference evidence="1 2" key="1">
    <citation type="journal article" date="2015" name="Genome Announc.">
        <title>Complete Genome Sequence of Steroid-Transforming Nocardioides simplex VKM Ac-2033D.</title>
        <authorList>
            <person name="Shtratnikova V.Y."/>
            <person name="Schelkunov M.I."/>
            <person name="Pekov Y.A."/>
            <person name="Fokina V.V."/>
            <person name="Logacheva M.D."/>
            <person name="Sokolov S.L."/>
            <person name="Bragin E.Y."/>
            <person name="Ashapkin V.V."/>
            <person name="Donova M.V."/>
        </authorList>
    </citation>
    <scope>NUCLEOTIDE SEQUENCE [LARGE SCALE GENOMIC DNA]</scope>
    <source>
        <strain evidence="1 2">VKM Ac-2033D</strain>
    </source>
</reference>
<keyword evidence="1" id="KW-0645">Protease</keyword>
<dbReference type="KEGG" id="psim:KR76_13380"/>
<accession>A0A0A1DLN5</accession>
<gene>
    <name evidence="1" type="ORF">KR76_13380</name>
</gene>
<dbReference type="InterPro" id="IPR051781">
    <property type="entry name" value="Metallo-dep_Hydrolase"/>
</dbReference>
<dbReference type="HOGENOM" id="CLU_023620_2_2_11"/>
<dbReference type="Pfam" id="PF01979">
    <property type="entry name" value="Amidohydro_1"/>
    <property type="match status" value="1"/>
</dbReference>
<dbReference type="eggNOG" id="COG1228">
    <property type="taxonomic scope" value="Bacteria"/>
</dbReference>
<dbReference type="Proteomes" id="UP000030300">
    <property type="component" value="Chromosome"/>
</dbReference>
<evidence type="ECO:0000313" key="1">
    <source>
        <dbReference type="EMBL" id="AIY17497.1"/>
    </source>
</evidence>
<dbReference type="AlphaFoldDB" id="A0A0A1DLN5"/>
<dbReference type="SUPFAM" id="SSF51338">
    <property type="entry name" value="Composite domain of metallo-dependent hydrolases"/>
    <property type="match status" value="1"/>
</dbReference>
<dbReference type="RefSeq" id="WP_038678915.1">
    <property type="nucleotide sequence ID" value="NZ_BJMC01000009.1"/>
</dbReference>
<keyword evidence="1" id="KW-0224">Dipeptidase</keyword>
<dbReference type="Gene3D" id="2.30.40.10">
    <property type="entry name" value="Urease, subunit C, domain 1"/>
    <property type="match status" value="1"/>
</dbReference>
<dbReference type="OrthoDB" id="9776455at2"/>
<evidence type="ECO:0000313" key="2">
    <source>
        <dbReference type="Proteomes" id="UP000030300"/>
    </source>
</evidence>
<dbReference type="InterPro" id="IPR011059">
    <property type="entry name" value="Metal-dep_hydrolase_composite"/>
</dbReference>
<dbReference type="GO" id="GO:0016810">
    <property type="term" value="F:hydrolase activity, acting on carbon-nitrogen (but not peptide) bonds"/>
    <property type="evidence" value="ECO:0007669"/>
    <property type="project" value="InterPro"/>
</dbReference>
<dbReference type="SUPFAM" id="SSF51556">
    <property type="entry name" value="Metallo-dependent hydrolases"/>
    <property type="match status" value="1"/>
</dbReference>
<dbReference type="CDD" id="cd01299">
    <property type="entry name" value="Met_dep_hydrolase_A"/>
    <property type="match status" value="1"/>
</dbReference>
<dbReference type="InterPro" id="IPR006680">
    <property type="entry name" value="Amidohydro-rel"/>
</dbReference>
<dbReference type="Gene3D" id="3.20.20.140">
    <property type="entry name" value="Metal-dependent hydrolases"/>
    <property type="match status" value="1"/>
</dbReference>
<name>A0A0A1DLN5_NOCSI</name>
<dbReference type="PANTHER" id="PTHR43135:SF3">
    <property type="entry name" value="ALPHA-D-RIBOSE 1-METHYLPHOSPHONATE 5-TRIPHOSPHATE DIPHOSPHATASE"/>
    <property type="match status" value="1"/>
</dbReference>
<proteinExistence type="predicted"/>
<dbReference type="GeneID" id="96609860"/>
<organism evidence="1 2">
    <name type="scientific">Nocardioides simplex</name>
    <name type="common">Arthrobacter simplex</name>
    <dbReference type="NCBI Taxonomy" id="2045"/>
    <lineage>
        <taxon>Bacteria</taxon>
        <taxon>Bacillati</taxon>
        <taxon>Actinomycetota</taxon>
        <taxon>Actinomycetes</taxon>
        <taxon>Propionibacteriales</taxon>
        <taxon>Nocardioidaceae</taxon>
        <taxon>Pimelobacter</taxon>
    </lineage>
</organism>
<keyword evidence="2" id="KW-1185">Reference proteome</keyword>
<dbReference type="InterPro" id="IPR032466">
    <property type="entry name" value="Metal_Hydrolase"/>
</dbReference>
<dbReference type="EC" id="3.4.13.9" evidence="1"/>
<dbReference type="InterPro" id="IPR057744">
    <property type="entry name" value="OTAase-like"/>
</dbReference>
<protein>
    <submittedName>
        <fullName evidence="1">Prolidase</fullName>
        <ecNumber evidence="1">3.4.13.9</ecNumber>
    </submittedName>
</protein>
<dbReference type="GO" id="GO:0102009">
    <property type="term" value="F:proline dipeptidase activity"/>
    <property type="evidence" value="ECO:0007669"/>
    <property type="project" value="UniProtKB-EC"/>
</dbReference>
<dbReference type="EMBL" id="CP009896">
    <property type="protein sequence ID" value="AIY17497.1"/>
    <property type="molecule type" value="Genomic_DNA"/>
</dbReference>
<dbReference type="STRING" id="2045.KR76_13380"/>
<sequence length="401" mass="41673">MTSTLLRGGRVLVGDGTTPVRADVVVDGARVVEVGVDGPLAARAGATVDVTGAVVAPGLVDCHVHLVFDGMDAQRLQSEPFSLQYFQAAGAMRATLAAGVTTVRDAGGSDLGMKVAQERGLLPGPRLRTAVSVLSPTGGHADGWTVHGDDVRLLPPHPGRPGCVVDGVEAMRLRVRELARAGADVIKVCASGGVMSTRDDPHHPQFSYDELAVCVAEAADHGLGVMAHAHSGEGIRRALAAGVRSIEHGVYLDEAGIELLLDRDAWLVPTLLAPVALVEAIDAGMRVPPEVEDKARRIADGHLAAVARAHEAGVKIALGTDSGVFAHGQNHRELGLLAAAGMRPEEVLATSRVGAELLGLDDVGTIAVGARADLLVLDGDWSDLDRFAENLRMVIQDGVLP</sequence>
<keyword evidence="1" id="KW-0378">Hydrolase</keyword>
<dbReference type="PANTHER" id="PTHR43135">
    <property type="entry name" value="ALPHA-D-RIBOSE 1-METHYLPHOSPHONATE 5-TRIPHOSPHATE DIPHOSPHATASE"/>
    <property type="match status" value="1"/>
</dbReference>